<evidence type="ECO:0000259" key="4">
    <source>
        <dbReference type="Pfam" id="PF00294"/>
    </source>
</evidence>
<dbReference type="InterPro" id="IPR011611">
    <property type="entry name" value="PfkB_dom"/>
</dbReference>
<dbReference type="EMBL" id="BQFW01000008">
    <property type="protein sequence ID" value="GJJ73435.1"/>
    <property type="molecule type" value="Genomic_DNA"/>
</dbReference>
<dbReference type="Pfam" id="PF00294">
    <property type="entry name" value="PfkB"/>
    <property type="match status" value="1"/>
</dbReference>
<keyword evidence="1" id="KW-0808">Transferase</keyword>
<keyword evidence="6" id="KW-1185">Reference proteome</keyword>
<evidence type="ECO:0000256" key="1">
    <source>
        <dbReference type="ARBA" id="ARBA00022679"/>
    </source>
</evidence>
<evidence type="ECO:0000313" key="5">
    <source>
        <dbReference type="EMBL" id="GJJ73435.1"/>
    </source>
</evidence>
<dbReference type="InterPro" id="IPR029056">
    <property type="entry name" value="Ribokinase-like"/>
</dbReference>
<protein>
    <submittedName>
        <fullName evidence="5">Ketohexokinase</fullName>
    </submittedName>
</protein>
<dbReference type="PANTHER" id="PTHR42774">
    <property type="entry name" value="PHOSPHOTRANSFERASE SYSTEM TRANSPORT PROTEIN"/>
    <property type="match status" value="1"/>
</dbReference>
<keyword evidence="2" id="KW-0418">Kinase</keyword>
<name>A0A9P3LX35_9FUNG</name>
<dbReference type="Proteomes" id="UP000827284">
    <property type="component" value="Unassembled WGS sequence"/>
</dbReference>
<dbReference type="GO" id="GO:0016301">
    <property type="term" value="F:kinase activity"/>
    <property type="evidence" value="ECO:0007669"/>
    <property type="project" value="UniProtKB-KW"/>
</dbReference>
<proteinExistence type="predicted"/>
<dbReference type="PROSITE" id="PS00584">
    <property type="entry name" value="PFKB_KINASES_2"/>
    <property type="match status" value="1"/>
</dbReference>
<comment type="caution">
    <text evidence="5">The sequence shown here is derived from an EMBL/GenBank/DDBJ whole genome shotgun (WGS) entry which is preliminary data.</text>
</comment>
<feature type="compositionally biased region" description="Low complexity" evidence="3">
    <location>
        <begin position="8"/>
        <end position="28"/>
    </location>
</feature>
<reference evidence="5" key="1">
    <citation type="submission" date="2021-11" db="EMBL/GenBank/DDBJ databases">
        <authorList>
            <person name="Herlambang A."/>
            <person name="Guo Y."/>
            <person name="Takashima Y."/>
            <person name="Nishizawa T."/>
        </authorList>
    </citation>
    <scope>NUCLEOTIDE SEQUENCE</scope>
    <source>
        <strain evidence="5">E1425</strain>
    </source>
</reference>
<dbReference type="InterPro" id="IPR052562">
    <property type="entry name" value="Ketohexokinase-related"/>
</dbReference>
<evidence type="ECO:0000313" key="6">
    <source>
        <dbReference type="Proteomes" id="UP000827284"/>
    </source>
</evidence>
<dbReference type="AlphaFoldDB" id="A0A9P3LX35"/>
<dbReference type="SUPFAM" id="SSF53613">
    <property type="entry name" value="Ribokinase-like"/>
    <property type="match status" value="1"/>
</dbReference>
<accession>A0A9P3LX35</accession>
<evidence type="ECO:0000256" key="3">
    <source>
        <dbReference type="SAM" id="MobiDB-lite"/>
    </source>
</evidence>
<evidence type="ECO:0000256" key="2">
    <source>
        <dbReference type="ARBA" id="ARBA00022777"/>
    </source>
</evidence>
<reference evidence="5" key="2">
    <citation type="journal article" date="2022" name="Microbiol. Resour. Announc.">
        <title>Whole-Genome Sequence of Entomortierella parvispora E1425, a Mucoromycotan Fungus Associated with Burkholderiaceae-Related Endosymbiotic Bacteria.</title>
        <authorList>
            <person name="Herlambang A."/>
            <person name="Guo Y."/>
            <person name="Takashima Y."/>
            <person name="Narisawa K."/>
            <person name="Ohta H."/>
            <person name="Nishizawa T."/>
        </authorList>
    </citation>
    <scope>NUCLEOTIDE SEQUENCE</scope>
    <source>
        <strain evidence="5">E1425</strain>
    </source>
</reference>
<dbReference type="PANTHER" id="PTHR42774:SF3">
    <property type="entry name" value="KETOHEXOKINASE"/>
    <property type="match status" value="1"/>
</dbReference>
<gene>
    <name evidence="5" type="ORF">EMPS_05793</name>
</gene>
<dbReference type="InterPro" id="IPR002173">
    <property type="entry name" value="Carboh/pur_kinase_PfkB_CS"/>
</dbReference>
<sequence length="372" mass="40591">MHKLFKLSSNSTPSSTSSVASSSSEGHSAGSGGKGKSNNGSGNYPTTYSGQRIGVYLVGATYLDTIMHVNHFPIEDTKQRAQMVEHRRGGNAANTAEVVGQDPKAKVWYMSSLPSVSASRMLLKELHANNIKTETCVYHPEQPSPPQAYIISSVETGTRTIISHSTLPDLTLEEFVRKFDMEFVKFTSDLTSNKPPFTWIHFEGRGADAGRMIDYVERVYIKHGWRQKLTISVEFEKGDRPGIQTLLQQADVCFFSKLYAETLGFHRPEDFLDNIGKSCKPSATMFCCWGARGAVALHLESGTRFSAGAGRVEVIMDTVGAGDTFIAGIILALGVRGLDIGRGLKFACGLASQKCTQYGFKSLLANLPPDMI</sequence>
<feature type="domain" description="Carbohydrate kinase PfkB" evidence="4">
    <location>
        <begin position="58"/>
        <end position="360"/>
    </location>
</feature>
<dbReference type="Gene3D" id="3.40.1190.20">
    <property type="match status" value="1"/>
</dbReference>
<dbReference type="OrthoDB" id="204058at2759"/>
<organism evidence="5 6">
    <name type="scientific">Entomortierella parvispora</name>
    <dbReference type="NCBI Taxonomy" id="205924"/>
    <lineage>
        <taxon>Eukaryota</taxon>
        <taxon>Fungi</taxon>
        <taxon>Fungi incertae sedis</taxon>
        <taxon>Mucoromycota</taxon>
        <taxon>Mortierellomycotina</taxon>
        <taxon>Mortierellomycetes</taxon>
        <taxon>Mortierellales</taxon>
        <taxon>Mortierellaceae</taxon>
        <taxon>Entomortierella</taxon>
    </lineage>
</organism>
<feature type="region of interest" description="Disordered" evidence="3">
    <location>
        <begin position="1"/>
        <end position="43"/>
    </location>
</feature>